<evidence type="ECO:0000256" key="1">
    <source>
        <dbReference type="SAM" id="MobiDB-lite"/>
    </source>
</evidence>
<dbReference type="Pfam" id="PF00651">
    <property type="entry name" value="BTB"/>
    <property type="match status" value="1"/>
</dbReference>
<dbReference type="Gene3D" id="3.30.710.10">
    <property type="entry name" value="Potassium Channel Kv1.1, Chain A"/>
    <property type="match status" value="1"/>
</dbReference>
<gene>
    <name evidence="3" type="primary">G4NAT7</name>
</gene>
<feature type="domain" description="BTB" evidence="2">
    <location>
        <begin position="44"/>
        <end position="135"/>
    </location>
</feature>
<evidence type="ECO:0000313" key="3">
    <source>
        <dbReference type="EMBL" id="VWP02243.1"/>
    </source>
</evidence>
<dbReference type="CDD" id="cd18186">
    <property type="entry name" value="BTB_POZ_ZBTB_KLHL-like"/>
    <property type="match status" value="1"/>
</dbReference>
<dbReference type="InterPro" id="IPR011333">
    <property type="entry name" value="SKP1/BTB/POZ_sf"/>
</dbReference>
<sequence length="327" mass="36621">MDHQEGSPPTSATVEQSSPSPVNDHDLISIPIQTADSPFDKETTDIVLQTSDRFQFHVWKCILAEASPVFEDMFALGQPPSSPSSRHQQLPEVDTSCSRGLGIAQSQSSTFRPSVPIIEVPEDSTTLQLLLRWIYPPPRSSRRIGTPGLGLEDLKAVLSAAHKYQVDGIVLEITDILIKDCRRLGPVRVYALGARHAFKLSEVMQTAARESLSLPPATAYAYVEELEDISGGAYHRLCEYRRQCAATLADMTKDLSWLKDDIWAFKRAFPDCTCDADPTGTRYRLKDMLDEHVISAWEVVHNHIRLIANLMREEVDRRVAAISLEFY</sequence>
<protein>
    <submittedName>
        <fullName evidence="3">MHYT domain-containing protein</fullName>
    </submittedName>
</protein>
<dbReference type="InterPro" id="IPR000210">
    <property type="entry name" value="BTB/POZ_dom"/>
</dbReference>
<dbReference type="SMART" id="SM00225">
    <property type="entry name" value="BTB"/>
    <property type="match status" value="1"/>
</dbReference>
<dbReference type="EMBL" id="LR730052">
    <property type="protein sequence ID" value="VWP02243.1"/>
    <property type="molecule type" value="Genomic_DNA"/>
</dbReference>
<dbReference type="PROSITE" id="PS50097">
    <property type="entry name" value="BTB"/>
    <property type="match status" value="1"/>
</dbReference>
<accession>A0A5K1K7B0</accession>
<evidence type="ECO:0000259" key="2">
    <source>
        <dbReference type="PROSITE" id="PS50097"/>
    </source>
</evidence>
<organism evidence="3">
    <name type="scientific">Ganoderma boninense</name>
    <dbReference type="NCBI Taxonomy" id="34458"/>
    <lineage>
        <taxon>Eukaryota</taxon>
        <taxon>Fungi</taxon>
        <taxon>Dikarya</taxon>
        <taxon>Basidiomycota</taxon>
        <taxon>Agaricomycotina</taxon>
        <taxon>Agaricomycetes</taxon>
        <taxon>Polyporales</taxon>
        <taxon>Polyporaceae</taxon>
        <taxon>Ganoderma</taxon>
    </lineage>
</organism>
<feature type="compositionally biased region" description="Polar residues" evidence="1">
    <location>
        <begin position="7"/>
        <end position="21"/>
    </location>
</feature>
<name>A0A5K1K7B0_9APHY</name>
<proteinExistence type="predicted"/>
<reference evidence="3" key="1">
    <citation type="submission" date="2019-10" db="EMBL/GenBank/DDBJ databases">
        <authorList>
            <person name="Nor Muhammad N."/>
        </authorList>
    </citation>
    <scope>NUCLEOTIDE SEQUENCE</scope>
</reference>
<dbReference type="AlphaFoldDB" id="A0A5K1K7B0"/>
<feature type="region of interest" description="Disordered" evidence="1">
    <location>
        <begin position="1"/>
        <end position="26"/>
    </location>
</feature>
<dbReference type="SUPFAM" id="SSF54695">
    <property type="entry name" value="POZ domain"/>
    <property type="match status" value="1"/>
</dbReference>